<dbReference type="GO" id="GO:0046872">
    <property type="term" value="F:metal ion binding"/>
    <property type="evidence" value="ECO:0007669"/>
    <property type="project" value="UniProtKB-KW"/>
</dbReference>
<dbReference type="SUPFAM" id="SSF51621">
    <property type="entry name" value="Phosphoenolpyruvate/pyruvate domain"/>
    <property type="match status" value="1"/>
</dbReference>
<dbReference type="InterPro" id="IPR015813">
    <property type="entry name" value="Pyrv/PenolPyrv_kinase-like_dom"/>
</dbReference>
<evidence type="ECO:0000313" key="5">
    <source>
        <dbReference type="EMBL" id="QDU23951.1"/>
    </source>
</evidence>
<evidence type="ECO:0000256" key="3">
    <source>
        <dbReference type="ARBA" id="ARBA00023239"/>
    </source>
</evidence>
<dbReference type="PANTHER" id="PTHR30502:SF0">
    <property type="entry name" value="PHOSPHOENOLPYRUVATE CARBOXYLASE FAMILY PROTEIN"/>
    <property type="match status" value="1"/>
</dbReference>
<proteinExistence type="inferred from homology"/>
<dbReference type="AlphaFoldDB" id="A0A517Y2F7"/>
<dbReference type="EMBL" id="CP036273">
    <property type="protein sequence ID" value="QDU23951.1"/>
    <property type="molecule type" value="Genomic_DNA"/>
</dbReference>
<dbReference type="GO" id="GO:0005737">
    <property type="term" value="C:cytoplasm"/>
    <property type="evidence" value="ECO:0007669"/>
    <property type="project" value="TreeGrafter"/>
</dbReference>
<dbReference type="InterPro" id="IPR005000">
    <property type="entry name" value="Aldolase/citrate-lyase_domain"/>
</dbReference>
<dbReference type="InterPro" id="IPR040442">
    <property type="entry name" value="Pyrv_kinase-like_dom_sf"/>
</dbReference>
<reference evidence="5 6" key="1">
    <citation type="submission" date="2019-02" db="EMBL/GenBank/DDBJ databases">
        <title>Deep-cultivation of Planctomycetes and their phenomic and genomic characterization uncovers novel biology.</title>
        <authorList>
            <person name="Wiegand S."/>
            <person name="Jogler M."/>
            <person name="Boedeker C."/>
            <person name="Pinto D."/>
            <person name="Vollmers J."/>
            <person name="Rivas-Marin E."/>
            <person name="Kohn T."/>
            <person name="Peeters S.H."/>
            <person name="Heuer A."/>
            <person name="Rast P."/>
            <person name="Oberbeckmann S."/>
            <person name="Bunk B."/>
            <person name="Jeske O."/>
            <person name="Meyerdierks A."/>
            <person name="Storesund J.E."/>
            <person name="Kallscheuer N."/>
            <person name="Luecker S."/>
            <person name="Lage O.M."/>
            <person name="Pohl T."/>
            <person name="Merkel B.J."/>
            <person name="Hornburger P."/>
            <person name="Mueller R.-W."/>
            <person name="Bruemmer F."/>
            <person name="Labrenz M."/>
            <person name="Spormann A.M."/>
            <person name="Op den Camp H."/>
            <person name="Overmann J."/>
            <person name="Amann R."/>
            <person name="Jetten M.S.M."/>
            <person name="Mascher T."/>
            <person name="Medema M.H."/>
            <person name="Devos D.P."/>
            <person name="Kaster A.-K."/>
            <person name="Ovreas L."/>
            <person name="Rohde M."/>
            <person name="Galperin M.Y."/>
            <person name="Jogler C."/>
        </authorList>
    </citation>
    <scope>NUCLEOTIDE SEQUENCE [LARGE SCALE GENOMIC DNA]</scope>
    <source>
        <strain evidence="5 6">ETA_A1</strain>
    </source>
</reference>
<comment type="similarity">
    <text evidence="1">Belongs to the HpcH/HpaI aldolase family.</text>
</comment>
<evidence type="ECO:0000256" key="2">
    <source>
        <dbReference type="ARBA" id="ARBA00022723"/>
    </source>
</evidence>
<dbReference type="KEGG" id="uli:ETAA1_59620"/>
<keyword evidence="2" id="KW-0479">Metal-binding</keyword>
<sequence>MRPNSAKRLLRAGRPAVGTWLSLGSPVAARFLARSGWDYLTVDTEHNAIGIEATAACFAAVADAGGVCLARVPSNRHDHIKRVLDTGAHGVVVPMVNTRAEAEAAVSACLYPPKGTRSVGGATHALNFAATPADYYAKADDEILVVLQCEHIDAVRNFRDVYSVPGVDAVFVGPNDLMASMRAADGTPPTPEVFKQALAEILAGCKELGIPAGIHTFSVEEAKQRIADGWQFIAVGSELKLMLDAAKKVTDGLGLGKAAGELAKY</sequence>
<keyword evidence="6" id="KW-1185">Reference proteome</keyword>
<dbReference type="RefSeq" id="WP_145244154.1">
    <property type="nucleotide sequence ID" value="NZ_CP036273.1"/>
</dbReference>
<dbReference type="InterPro" id="IPR050251">
    <property type="entry name" value="HpcH-HpaI_aldolase"/>
</dbReference>
<feature type="domain" description="HpcH/HpaI aldolase/citrate lyase" evidence="4">
    <location>
        <begin position="18"/>
        <end position="244"/>
    </location>
</feature>
<dbReference type="Proteomes" id="UP000319576">
    <property type="component" value="Chromosome"/>
</dbReference>
<evidence type="ECO:0000259" key="4">
    <source>
        <dbReference type="Pfam" id="PF03328"/>
    </source>
</evidence>
<evidence type="ECO:0000256" key="1">
    <source>
        <dbReference type="ARBA" id="ARBA00005568"/>
    </source>
</evidence>
<dbReference type="OrthoDB" id="86160at2"/>
<protein>
    <submittedName>
        <fullName evidence="5">4-hydroxy-2-oxo-heptane-1,7-dioate aldolase</fullName>
        <ecNumber evidence="5">4.1.2.52</ecNumber>
    </submittedName>
</protein>
<accession>A0A517Y2F7</accession>
<name>A0A517Y2F7_9BACT</name>
<dbReference type="GO" id="GO:0016832">
    <property type="term" value="F:aldehyde-lyase activity"/>
    <property type="evidence" value="ECO:0007669"/>
    <property type="project" value="TreeGrafter"/>
</dbReference>
<dbReference type="EC" id="4.1.2.52" evidence="5"/>
<dbReference type="Pfam" id="PF03328">
    <property type="entry name" value="HpcH_HpaI"/>
    <property type="match status" value="1"/>
</dbReference>
<dbReference type="PANTHER" id="PTHR30502">
    <property type="entry name" value="2-KETO-3-DEOXY-L-RHAMNONATE ALDOLASE"/>
    <property type="match status" value="1"/>
</dbReference>
<evidence type="ECO:0000313" key="6">
    <source>
        <dbReference type="Proteomes" id="UP000319576"/>
    </source>
</evidence>
<dbReference type="Gene3D" id="3.20.20.60">
    <property type="entry name" value="Phosphoenolpyruvate-binding domains"/>
    <property type="match status" value="1"/>
</dbReference>
<organism evidence="5 6">
    <name type="scientific">Urbifossiella limnaea</name>
    <dbReference type="NCBI Taxonomy" id="2528023"/>
    <lineage>
        <taxon>Bacteria</taxon>
        <taxon>Pseudomonadati</taxon>
        <taxon>Planctomycetota</taxon>
        <taxon>Planctomycetia</taxon>
        <taxon>Gemmatales</taxon>
        <taxon>Gemmataceae</taxon>
        <taxon>Urbifossiella</taxon>
    </lineage>
</organism>
<gene>
    <name evidence="5" type="primary">hpcH</name>
    <name evidence="5" type="ORF">ETAA1_59620</name>
</gene>
<keyword evidence="3 5" id="KW-0456">Lyase</keyword>